<keyword evidence="6" id="KW-0229">DNA integration</keyword>
<dbReference type="PANTHER" id="PTHR42648">
    <property type="entry name" value="TRANSPOSASE, PUTATIVE-RELATED"/>
    <property type="match status" value="1"/>
</dbReference>
<evidence type="ECO:0000256" key="4">
    <source>
        <dbReference type="ARBA" id="ARBA00022801"/>
    </source>
</evidence>
<dbReference type="GO" id="GO:0003676">
    <property type="term" value="F:nucleic acid binding"/>
    <property type="evidence" value="ECO:0007669"/>
    <property type="project" value="InterPro"/>
</dbReference>
<keyword evidence="2" id="KW-0479">Metal-binding</keyword>
<evidence type="ECO:0000259" key="11">
    <source>
        <dbReference type="Pfam" id="PF13976"/>
    </source>
</evidence>
<dbReference type="InterPro" id="IPR036397">
    <property type="entry name" value="RNaseH_sf"/>
</dbReference>
<keyword evidence="8" id="KW-0239">DNA-directed DNA polymerase</keyword>
<keyword evidence="8" id="KW-0548">Nucleotidyltransferase</keyword>
<keyword evidence="5" id="KW-0460">Magnesium</keyword>
<comment type="caution">
    <text evidence="13">The sequence shown here is derived from an EMBL/GenBank/DDBJ whole genome shotgun (WGS) entry which is preliminary data.</text>
</comment>
<feature type="domain" description="GAG-pre-integrase" evidence="11">
    <location>
        <begin position="11"/>
        <end position="64"/>
    </location>
</feature>
<proteinExistence type="predicted"/>
<dbReference type="Pfam" id="PF13976">
    <property type="entry name" value="gag_pre-integrs"/>
    <property type="match status" value="1"/>
</dbReference>
<keyword evidence="1" id="KW-0540">Nuclease</keyword>
<dbReference type="InterPro" id="IPR057670">
    <property type="entry name" value="SH3_retrovirus"/>
</dbReference>
<evidence type="ECO:0000313" key="13">
    <source>
        <dbReference type="EMBL" id="KAL0297687.1"/>
    </source>
</evidence>
<sequence length="251" mass="28771">MSVGETYVKKTSQTDKASIWHAQLGHLGYQLLHQISLKKLVEGIPSLQNVREDVICQGYQFSKSRQLPFQKASNRQSTMFELVHIDLMGPTKTPSYCGFRYAMVLVDDFSRYCWVKFLKEKSEALSKFVDFKDAVEKEFGRKSSVYVVIMERALGRSHAMCLLCDKPLTSVARKGWWCMDPETKKCVTSRDVVFDEVSSYYAFHENAIQGNMSNRNVKSLQLLPENDEQASSDESYPTCNISDVNENQVKR</sequence>
<evidence type="ECO:0000256" key="6">
    <source>
        <dbReference type="ARBA" id="ARBA00022908"/>
    </source>
</evidence>
<feature type="region of interest" description="Disordered" evidence="10">
    <location>
        <begin position="226"/>
        <end position="251"/>
    </location>
</feature>
<dbReference type="GO" id="GO:0046872">
    <property type="term" value="F:metal ion binding"/>
    <property type="evidence" value="ECO:0007669"/>
    <property type="project" value="UniProtKB-KW"/>
</dbReference>
<feature type="domain" description="Retroviral polymerase SH3-like" evidence="12">
    <location>
        <begin position="173"/>
        <end position="200"/>
    </location>
</feature>
<keyword evidence="9" id="KW-0233">DNA recombination</keyword>
<dbReference type="GO" id="GO:0003887">
    <property type="term" value="F:DNA-directed DNA polymerase activity"/>
    <property type="evidence" value="ECO:0007669"/>
    <property type="project" value="UniProtKB-KW"/>
</dbReference>
<evidence type="ECO:0000256" key="1">
    <source>
        <dbReference type="ARBA" id="ARBA00022722"/>
    </source>
</evidence>
<dbReference type="GO" id="GO:0006310">
    <property type="term" value="P:DNA recombination"/>
    <property type="evidence" value="ECO:0007669"/>
    <property type="project" value="UniProtKB-KW"/>
</dbReference>
<dbReference type="InterPro" id="IPR039537">
    <property type="entry name" value="Retrotran_Ty1/copia-like"/>
</dbReference>
<evidence type="ECO:0000256" key="5">
    <source>
        <dbReference type="ARBA" id="ARBA00022842"/>
    </source>
</evidence>
<evidence type="ECO:0008006" key="14">
    <source>
        <dbReference type="Google" id="ProtNLM"/>
    </source>
</evidence>
<gene>
    <name evidence="13" type="ORF">Sradi_6820800</name>
</gene>
<evidence type="ECO:0000256" key="10">
    <source>
        <dbReference type="SAM" id="MobiDB-lite"/>
    </source>
</evidence>
<keyword evidence="3" id="KW-0255">Endonuclease</keyword>
<dbReference type="SUPFAM" id="SSF53098">
    <property type="entry name" value="Ribonuclease H-like"/>
    <property type="match status" value="1"/>
</dbReference>
<evidence type="ECO:0000256" key="3">
    <source>
        <dbReference type="ARBA" id="ARBA00022759"/>
    </source>
</evidence>
<dbReference type="AlphaFoldDB" id="A0AAW2JT81"/>
<dbReference type="InterPro" id="IPR012337">
    <property type="entry name" value="RNaseH-like_sf"/>
</dbReference>
<keyword evidence="8" id="KW-0808">Transferase</keyword>
<evidence type="ECO:0000256" key="8">
    <source>
        <dbReference type="ARBA" id="ARBA00022932"/>
    </source>
</evidence>
<dbReference type="GO" id="GO:0003964">
    <property type="term" value="F:RNA-directed DNA polymerase activity"/>
    <property type="evidence" value="ECO:0007669"/>
    <property type="project" value="UniProtKB-KW"/>
</dbReference>
<dbReference type="PANTHER" id="PTHR42648:SF11">
    <property type="entry name" value="TRANSPOSON TY4-P GAG-POL POLYPROTEIN"/>
    <property type="match status" value="1"/>
</dbReference>
<keyword evidence="7" id="KW-0695">RNA-directed DNA polymerase</keyword>
<organism evidence="13">
    <name type="scientific">Sesamum radiatum</name>
    <name type="common">Black benniseed</name>
    <dbReference type="NCBI Taxonomy" id="300843"/>
    <lineage>
        <taxon>Eukaryota</taxon>
        <taxon>Viridiplantae</taxon>
        <taxon>Streptophyta</taxon>
        <taxon>Embryophyta</taxon>
        <taxon>Tracheophyta</taxon>
        <taxon>Spermatophyta</taxon>
        <taxon>Magnoliopsida</taxon>
        <taxon>eudicotyledons</taxon>
        <taxon>Gunneridae</taxon>
        <taxon>Pentapetalae</taxon>
        <taxon>asterids</taxon>
        <taxon>lamiids</taxon>
        <taxon>Lamiales</taxon>
        <taxon>Pedaliaceae</taxon>
        <taxon>Sesamum</taxon>
    </lineage>
</organism>
<evidence type="ECO:0000256" key="2">
    <source>
        <dbReference type="ARBA" id="ARBA00022723"/>
    </source>
</evidence>
<feature type="compositionally biased region" description="Polar residues" evidence="10">
    <location>
        <begin position="232"/>
        <end position="251"/>
    </location>
</feature>
<dbReference type="GO" id="GO:0016787">
    <property type="term" value="F:hydrolase activity"/>
    <property type="evidence" value="ECO:0007669"/>
    <property type="project" value="UniProtKB-KW"/>
</dbReference>
<reference evidence="13" key="2">
    <citation type="journal article" date="2024" name="Plant">
        <title>Genomic evolution and insights into agronomic trait innovations of Sesamum species.</title>
        <authorList>
            <person name="Miao H."/>
            <person name="Wang L."/>
            <person name="Qu L."/>
            <person name="Liu H."/>
            <person name="Sun Y."/>
            <person name="Le M."/>
            <person name="Wang Q."/>
            <person name="Wei S."/>
            <person name="Zheng Y."/>
            <person name="Lin W."/>
            <person name="Duan Y."/>
            <person name="Cao H."/>
            <person name="Xiong S."/>
            <person name="Wang X."/>
            <person name="Wei L."/>
            <person name="Li C."/>
            <person name="Ma Q."/>
            <person name="Ju M."/>
            <person name="Zhao R."/>
            <person name="Li G."/>
            <person name="Mu C."/>
            <person name="Tian Q."/>
            <person name="Mei H."/>
            <person name="Zhang T."/>
            <person name="Gao T."/>
            <person name="Zhang H."/>
        </authorList>
    </citation>
    <scope>NUCLEOTIDE SEQUENCE</scope>
    <source>
        <strain evidence="13">G02</strain>
    </source>
</reference>
<dbReference type="EMBL" id="JACGWJ010000032">
    <property type="protein sequence ID" value="KAL0297687.1"/>
    <property type="molecule type" value="Genomic_DNA"/>
</dbReference>
<dbReference type="Gene3D" id="3.30.420.10">
    <property type="entry name" value="Ribonuclease H-like superfamily/Ribonuclease H"/>
    <property type="match status" value="1"/>
</dbReference>
<accession>A0AAW2JT81</accession>
<reference evidence="13" key="1">
    <citation type="submission" date="2020-06" db="EMBL/GenBank/DDBJ databases">
        <authorList>
            <person name="Li T."/>
            <person name="Hu X."/>
            <person name="Zhang T."/>
            <person name="Song X."/>
            <person name="Zhang H."/>
            <person name="Dai N."/>
            <person name="Sheng W."/>
            <person name="Hou X."/>
            <person name="Wei L."/>
        </authorList>
    </citation>
    <scope>NUCLEOTIDE SEQUENCE</scope>
    <source>
        <strain evidence="13">G02</strain>
        <tissue evidence="13">Leaf</tissue>
    </source>
</reference>
<dbReference type="InterPro" id="IPR025724">
    <property type="entry name" value="GAG-pre-integrase_dom"/>
</dbReference>
<evidence type="ECO:0000259" key="12">
    <source>
        <dbReference type="Pfam" id="PF25597"/>
    </source>
</evidence>
<dbReference type="GO" id="GO:0015074">
    <property type="term" value="P:DNA integration"/>
    <property type="evidence" value="ECO:0007669"/>
    <property type="project" value="UniProtKB-KW"/>
</dbReference>
<evidence type="ECO:0000256" key="9">
    <source>
        <dbReference type="ARBA" id="ARBA00023172"/>
    </source>
</evidence>
<protein>
    <recommendedName>
        <fullName evidence="14">GAG-pre-integrase domain-containing protein</fullName>
    </recommendedName>
</protein>
<dbReference type="GO" id="GO:0004519">
    <property type="term" value="F:endonuclease activity"/>
    <property type="evidence" value="ECO:0007669"/>
    <property type="project" value="UniProtKB-KW"/>
</dbReference>
<name>A0AAW2JT81_SESRA</name>
<dbReference type="Pfam" id="PF25597">
    <property type="entry name" value="SH3_retrovirus"/>
    <property type="match status" value="1"/>
</dbReference>
<keyword evidence="4" id="KW-0378">Hydrolase</keyword>
<evidence type="ECO:0000256" key="7">
    <source>
        <dbReference type="ARBA" id="ARBA00022918"/>
    </source>
</evidence>